<evidence type="ECO:0000313" key="2">
    <source>
        <dbReference type="Proteomes" id="UP000183339"/>
    </source>
</evidence>
<dbReference type="AlphaFoldDB" id="A0A1I0D413"/>
<dbReference type="EMBL" id="FOHI01000004">
    <property type="protein sequence ID" value="SET26958.1"/>
    <property type="molecule type" value="Genomic_DNA"/>
</dbReference>
<sequence length="85" mass="9756">MLYLYMTLKNQFLSSVIFEMSIVSDIFPIPLILRLTHIDRITIGSPYKELNQHAVKSLLHCFAEQVDADSHLLMAIRRPSLIGAR</sequence>
<evidence type="ECO:0000313" key="1">
    <source>
        <dbReference type="EMBL" id="SET26958.1"/>
    </source>
</evidence>
<name>A0A1I0D413_9PROT</name>
<gene>
    <name evidence="1" type="ORF">SAMN05216412_104246</name>
</gene>
<accession>A0A1I0D413</accession>
<dbReference type="Proteomes" id="UP000183339">
    <property type="component" value="Unassembled WGS sequence"/>
</dbReference>
<organism evidence="1 2">
    <name type="scientific">Nitrosospira multiformis</name>
    <dbReference type="NCBI Taxonomy" id="1231"/>
    <lineage>
        <taxon>Bacteria</taxon>
        <taxon>Pseudomonadati</taxon>
        <taxon>Pseudomonadota</taxon>
        <taxon>Betaproteobacteria</taxon>
        <taxon>Nitrosomonadales</taxon>
        <taxon>Nitrosomonadaceae</taxon>
        <taxon>Nitrosospira</taxon>
    </lineage>
</organism>
<reference evidence="1 2" key="1">
    <citation type="submission" date="2016-10" db="EMBL/GenBank/DDBJ databases">
        <authorList>
            <person name="de Groot N.N."/>
        </authorList>
    </citation>
    <scope>NUCLEOTIDE SEQUENCE [LARGE SCALE GENOMIC DNA]</scope>
    <source>
        <strain evidence="1 2">Nl7</strain>
    </source>
</reference>
<protein>
    <submittedName>
        <fullName evidence="1">Uncharacterized protein</fullName>
    </submittedName>
</protein>
<proteinExistence type="predicted"/>